<dbReference type="EMBL" id="QGGY01000004">
    <property type="protein sequence ID" value="PWJ76780.1"/>
    <property type="molecule type" value="Genomic_DNA"/>
</dbReference>
<comment type="caution">
    <text evidence="1">The sequence shown here is derived from an EMBL/GenBank/DDBJ whole genome shotgun (WGS) entry which is preliminary data.</text>
</comment>
<dbReference type="AlphaFoldDB" id="A0AB73T5L3"/>
<protein>
    <submittedName>
        <fullName evidence="1">Uncharacterized protein</fullName>
    </submittedName>
</protein>
<evidence type="ECO:0000313" key="2">
    <source>
        <dbReference type="Proteomes" id="UP000245412"/>
    </source>
</evidence>
<organism evidence="1 2">
    <name type="scientific">Murimonas intestini</name>
    <dbReference type="NCBI Taxonomy" id="1337051"/>
    <lineage>
        <taxon>Bacteria</taxon>
        <taxon>Bacillati</taxon>
        <taxon>Bacillota</taxon>
        <taxon>Clostridia</taxon>
        <taxon>Lachnospirales</taxon>
        <taxon>Lachnospiraceae</taxon>
        <taxon>Murimonas</taxon>
    </lineage>
</organism>
<sequence>MFHIAFKDSTLWNNIGDIASQTGKISCSVSYCALFYGMTCAFPAFESVESSI</sequence>
<dbReference type="Proteomes" id="UP000245412">
    <property type="component" value="Unassembled WGS sequence"/>
</dbReference>
<reference evidence="1 2" key="1">
    <citation type="submission" date="2018-05" db="EMBL/GenBank/DDBJ databases">
        <authorList>
            <person name="Goeker M."/>
            <person name="Huntemann M."/>
            <person name="Clum A."/>
            <person name="Pillay M."/>
            <person name="Palaniappan K."/>
            <person name="Varghese N."/>
            <person name="Mikhailova N."/>
            <person name="Stamatis D."/>
            <person name="Reddy T."/>
            <person name="Daum C."/>
            <person name="Shapiro N."/>
            <person name="Ivanova N."/>
            <person name="Kyrpides N."/>
            <person name="Woyke T."/>
        </authorList>
    </citation>
    <scope>NUCLEOTIDE SEQUENCE [LARGE SCALE GENOMIC DNA]</scope>
    <source>
        <strain evidence="1 2">DSM 26524</strain>
    </source>
</reference>
<keyword evidence="2" id="KW-1185">Reference proteome</keyword>
<gene>
    <name evidence="1" type="ORF">C7383_104226</name>
</gene>
<evidence type="ECO:0000313" key="1">
    <source>
        <dbReference type="EMBL" id="PWJ76780.1"/>
    </source>
</evidence>
<accession>A0AB73T5L3</accession>
<name>A0AB73T5L3_9FIRM</name>
<proteinExistence type="predicted"/>